<evidence type="ECO:0000256" key="3">
    <source>
        <dbReference type="ARBA" id="ARBA00022692"/>
    </source>
</evidence>
<keyword evidence="4" id="KW-0732">Signal</keyword>
<feature type="compositionally biased region" description="Low complexity" evidence="16">
    <location>
        <begin position="152"/>
        <end position="169"/>
    </location>
</feature>
<evidence type="ECO:0000256" key="12">
    <source>
        <dbReference type="ARBA" id="ARBA00025267"/>
    </source>
</evidence>
<evidence type="ECO:0000256" key="1">
    <source>
        <dbReference type="ARBA" id="ARBA00004192"/>
    </source>
</evidence>
<comment type="function">
    <text evidence="11">Envelope protein. Required for an early step in virion morphogenesis.</text>
</comment>
<keyword evidence="10" id="KW-1035">Host cytoplasm</keyword>
<evidence type="ECO:0000256" key="6">
    <source>
        <dbReference type="ARBA" id="ARBA00022921"/>
    </source>
</evidence>
<proteinExistence type="inferred from homology"/>
<keyword evidence="3 17" id="KW-0812">Transmembrane</keyword>
<feature type="compositionally biased region" description="Polar residues" evidence="16">
    <location>
        <begin position="176"/>
        <end position="185"/>
    </location>
</feature>
<name>A0A2I6J1D5_VACCV</name>
<evidence type="ECO:0000256" key="13">
    <source>
        <dbReference type="ARBA" id="ARBA00034728"/>
    </source>
</evidence>
<evidence type="ECO:0000256" key="15">
    <source>
        <dbReference type="ARBA" id="ARBA00034862"/>
    </source>
</evidence>
<evidence type="ECO:0000256" key="4">
    <source>
        <dbReference type="ARBA" id="ARBA00022729"/>
    </source>
</evidence>
<comment type="similarity">
    <text evidence="13">Belongs to the orthopxvirus protein OPG136 family.</text>
</comment>
<evidence type="ECO:0000256" key="16">
    <source>
        <dbReference type="SAM" id="MobiDB-lite"/>
    </source>
</evidence>
<reference evidence="18" key="1">
    <citation type="journal article" date="2018" name="Emerg. Infect. Dis.">
        <title>Ocular Vaccinia Infection in Dairy Worker, Brazil.</title>
        <authorList>
            <person name="Teixeira Lima M."/>
            <person name="Pereira Oliveira G."/>
            <person name="Bretas de Oliveira D."/>
            <person name="Mesquita Vaz S."/>
            <person name="de Souza Trindade G."/>
            <person name="Santos Abrahao J."/>
            <person name="Geessien Kroon E."/>
        </authorList>
    </citation>
    <scope>NUCLEOTIDE SEQUENCE [LARGE SCALE GENOMIC DNA]</scope>
    <source>
        <strain evidence="18">CEyV1</strain>
    </source>
</reference>
<organism evidence="18">
    <name type="scientific">Vaccinia virus</name>
    <name type="common">VACV</name>
    <name type="synonym">Orthopoxvirus vaccinia</name>
    <dbReference type="NCBI Taxonomy" id="10245"/>
    <lineage>
        <taxon>Viruses</taxon>
        <taxon>Varidnaviria</taxon>
        <taxon>Bamfordvirae</taxon>
        <taxon>Nucleocytoviricota</taxon>
        <taxon>Pokkesviricetes</taxon>
        <taxon>Chitovirales</taxon>
        <taxon>Poxviridae</taxon>
        <taxon>Chordopoxvirinae</taxon>
        <taxon>Orthopoxvirus</taxon>
    </lineage>
</organism>
<dbReference type="GO" id="GO:0030430">
    <property type="term" value="C:host cell cytoplasm"/>
    <property type="evidence" value="ECO:0007669"/>
    <property type="project" value="UniProtKB-SubCell"/>
</dbReference>
<sequence length="185" mass="21151">MENLKAMLYIIRRSGCRIDDAQITTVDLVNSYSLIRPKILSMINYYNEMSRGYLEHMKKNQNMTCGDSVSFDDESMSCYTAILKSVGGLALFQVANGAIDLCRHFFMYFCEQKLRPNSFWFVVVRGIASMIVYLVLGIALMYIFEQDNKKNTNNANTNNDRNSNSNNSNNDKRNESIINSNSSPK</sequence>
<keyword evidence="9" id="KW-0325">Glycoprotein</keyword>
<evidence type="ECO:0000256" key="11">
    <source>
        <dbReference type="ARBA" id="ARBA00024834"/>
    </source>
</evidence>
<dbReference type="Proteomes" id="UP000270450">
    <property type="component" value="Segment"/>
</dbReference>
<evidence type="ECO:0000256" key="10">
    <source>
        <dbReference type="ARBA" id="ARBA00023200"/>
    </source>
</evidence>
<protein>
    <recommendedName>
        <fullName evidence="15">Major core protein OPG136 precursor</fullName>
    </recommendedName>
    <alternativeName>
        <fullName evidence="14">Virion membrane protein OPG135</fullName>
    </alternativeName>
</protein>
<keyword evidence="7 17" id="KW-1133">Transmembrane helix</keyword>
<dbReference type="InterPro" id="IPR006920">
    <property type="entry name" value="Poxvirus_A9"/>
</dbReference>
<feature type="region of interest" description="Disordered" evidence="16">
    <location>
        <begin position="152"/>
        <end position="185"/>
    </location>
</feature>
<evidence type="ECO:0000256" key="2">
    <source>
        <dbReference type="ARBA" id="ARBA00004381"/>
    </source>
</evidence>
<evidence type="ECO:0000256" key="17">
    <source>
        <dbReference type="SAM" id="Phobius"/>
    </source>
</evidence>
<evidence type="ECO:0000256" key="9">
    <source>
        <dbReference type="ARBA" id="ARBA00023180"/>
    </source>
</evidence>
<dbReference type="GO" id="GO:0055036">
    <property type="term" value="C:virion membrane"/>
    <property type="evidence" value="ECO:0007669"/>
    <property type="project" value="UniProtKB-SubCell"/>
</dbReference>
<dbReference type="InterPro" id="IPR005058">
    <property type="entry name" value="Poxvirus_P4A"/>
</dbReference>
<dbReference type="GO" id="GO:0005198">
    <property type="term" value="F:structural molecule activity"/>
    <property type="evidence" value="ECO:0007669"/>
    <property type="project" value="InterPro"/>
</dbReference>
<dbReference type="Pfam" id="PF04835">
    <property type="entry name" value="Pox_A9"/>
    <property type="match status" value="1"/>
</dbReference>
<comment type="function">
    <text evidence="12">Core protein 4a is the most abundant virion protein. Major component of the virion core that undergoes proteolytic processing during the immature virion (IV) to mature virion (MV) transition.</text>
</comment>
<comment type="subcellular location">
    <subcellularLocation>
        <location evidence="1">Host cytoplasm</location>
    </subcellularLocation>
    <subcellularLocation>
        <location evidence="2">Virion membrane</location>
        <topology evidence="2">Single-pass membrane protein</topology>
    </subcellularLocation>
</comment>
<evidence type="ECO:0000256" key="7">
    <source>
        <dbReference type="ARBA" id="ARBA00022989"/>
    </source>
</evidence>
<dbReference type="EMBL" id="MG012795">
    <property type="protein sequence ID" value="AUL80272.1"/>
    <property type="molecule type" value="Genomic_DNA"/>
</dbReference>
<feature type="transmembrane region" description="Helical" evidence="17">
    <location>
        <begin position="119"/>
        <end position="144"/>
    </location>
</feature>
<keyword evidence="5" id="KW-0946">Virion</keyword>
<dbReference type="Pfam" id="PF03395">
    <property type="entry name" value="Pox_P4A"/>
    <property type="match status" value="1"/>
</dbReference>
<evidence type="ECO:0000313" key="18">
    <source>
        <dbReference type="EMBL" id="AUL80272.1"/>
    </source>
</evidence>
<evidence type="ECO:0000256" key="5">
    <source>
        <dbReference type="ARBA" id="ARBA00022844"/>
    </source>
</evidence>
<evidence type="ECO:0000256" key="14">
    <source>
        <dbReference type="ARBA" id="ARBA00034842"/>
    </source>
</evidence>
<keyword evidence="8 17" id="KW-0472">Membrane</keyword>
<keyword evidence="6" id="KW-0426">Late protein</keyword>
<evidence type="ECO:0000256" key="8">
    <source>
        <dbReference type="ARBA" id="ARBA00023136"/>
    </source>
</evidence>
<accession>A0A2I6J1D5</accession>